<evidence type="ECO:0000256" key="7">
    <source>
        <dbReference type="PROSITE-ProRule" id="PRU00581"/>
    </source>
</evidence>
<dbReference type="Proteomes" id="UP000694580">
    <property type="component" value="Chromosome 10"/>
</dbReference>
<gene>
    <name evidence="11" type="primary">SYPL2</name>
</gene>
<keyword evidence="4 9" id="KW-1133">Transmembrane helix</keyword>
<organism evidence="11 12">
    <name type="scientific">Denticeps clupeoides</name>
    <name type="common">denticle herring</name>
    <dbReference type="NCBI Taxonomy" id="299321"/>
    <lineage>
        <taxon>Eukaryota</taxon>
        <taxon>Metazoa</taxon>
        <taxon>Chordata</taxon>
        <taxon>Craniata</taxon>
        <taxon>Vertebrata</taxon>
        <taxon>Euteleostomi</taxon>
        <taxon>Actinopterygii</taxon>
        <taxon>Neopterygii</taxon>
        <taxon>Teleostei</taxon>
        <taxon>Clupei</taxon>
        <taxon>Clupeiformes</taxon>
        <taxon>Denticipitoidei</taxon>
        <taxon>Denticipitidae</taxon>
        <taxon>Denticeps</taxon>
    </lineage>
</organism>
<feature type="transmembrane region" description="Helical" evidence="9">
    <location>
        <begin position="122"/>
        <end position="144"/>
    </location>
</feature>
<name>A0AAY4AZC5_9TELE</name>
<keyword evidence="12" id="KW-1185">Reference proteome</keyword>
<reference evidence="11 12" key="1">
    <citation type="submission" date="2020-06" db="EMBL/GenBank/DDBJ databases">
        <authorList>
            <consortium name="Wellcome Sanger Institute Data Sharing"/>
        </authorList>
    </citation>
    <scope>NUCLEOTIDE SEQUENCE [LARGE SCALE GENOMIC DNA]</scope>
</reference>
<feature type="domain" description="MARVEL" evidence="10">
    <location>
        <begin position="40"/>
        <end position="243"/>
    </location>
</feature>
<evidence type="ECO:0000313" key="12">
    <source>
        <dbReference type="Proteomes" id="UP000694580"/>
    </source>
</evidence>
<evidence type="ECO:0000256" key="2">
    <source>
        <dbReference type="ARBA" id="ARBA00006476"/>
    </source>
</evidence>
<feature type="transmembrane region" description="Helical" evidence="9">
    <location>
        <begin position="156"/>
        <end position="177"/>
    </location>
</feature>
<protein>
    <recommendedName>
        <fullName evidence="10">MARVEL domain-containing protein</fullName>
    </recommendedName>
</protein>
<dbReference type="GeneTree" id="ENSGT01030000234637"/>
<dbReference type="PANTHER" id="PTHR10306:SF9">
    <property type="entry name" value="SYNAPTOPHYSIN-LIKE PROTEIN 1"/>
    <property type="match status" value="1"/>
</dbReference>
<feature type="compositionally biased region" description="Basic residues" evidence="8">
    <location>
        <begin position="13"/>
        <end position="22"/>
    </location>
</feature>
<dbReference type="AlphaFoldDB" id="A0AAY4AZC5"/>
<evidence type="ECO:0000313" key="11">
    <source>
        <dbReference type="Ensembl" id="ENSDCDP00010014129.1"/>
    </source>
</evidence>
<keyword evidence="6" id="KW-0325">Glycoprotein</keyword>
<proteinExistence type="inferred from homology"/>
<feature type="transmembrane region" description="Helical" evidence="9">
    <location>
        <begin position="219"/>
        <end position="239"/>
    </location>
</feature>
<dbReference type="InterPro" id="IPR008253">
    <property type="entry name" value="Marvel"/>
</dbReference>
<evidence type="ECO:0000256" key="4">
    <source>
        <dbReference type="ARBA" id="ARBA00022989"/>
    </source>
</evidence>
<comment type="similarity">
    <text evidence="2">Belongs to the synaptophysin/synaptobrevin family.</text>
</comment>
<accession>A0AAY4AZC5</accession>
<dbReference type="PANTHER" id="PTHR10306">
    <property type="entry name" value="SYNAPTOPHYSIN"/>
    <property type="match status" value="1"/>
</dbReference>
<dbReference type="InterPro" id="IPR001285">
    <property type="entry name" value="Synaptophysin/porin"/>
</dbReference>
<dbReference type="Ensembl" id="ENSDCDT00010014897.1">
    <property type="protein sequence ID" value="ENSDCDP00010014129.1"/>
    <property type="gene ID" value="ENSDCDG00010006489.1"/>
</dbReference>
<keyword evidence="5 7" id="KW-0472">Membrane</keyword>
<keyword evidence="3 7" id="KW-0812">Transmembrane</keyword>
<reference evidence="11" key="3">
    <citation type="submission" date="2025-09" db="UniProtKB">
        <authorList>
            <consortium name="Ensembl"/>
        </authorList>
    </citation>
    <scope>IDENTIFICATION</scope>
</reference>
<evidence type="ECO:0000256" key="8">
    <source>
        <dbReference type="SAM" id="MobiDB-lite"/>
    </source>
</evidence>
<comment type="subcellular location">
    <subcellularLocation>
        <location evidence="1">Membrane</location>
        <topology evidence="1">Multi-pass membrane protein</topology>
    </subcellularLocation>
</comment>
<evidence type="ECO:0000256" key="3">
    <source>
        <dbReference type="ARBA" id="ARBA00022692"/>
    </source>
</evidence>
<evidence type="ECO:0000256" key="9">
    <source>
        <dbReference type="SAM" id="Phobius"/>
    </source>
</evidence>
<dbReference type="Pfam" id="PF01284">
    <property type="entry name" value="MARVEL"/>
    <property type="match status" value="1"/>
</dbReference>
<dbReference type="PROSITE" id="PS51225">
    <property type="entry name" value="MARVEL"/>
    <property type="match status" value="1"/>
</dbReference>
<evidence type="ECO:0000256" key="6">
    <source>
        <dbReference type="ARBA" id="ARBA00023180"/>
    </source>
</evidence>
<reference evidence="11" key="2">
    <citation type="submission" date="2025-08" db="UniProtKB">
        <authorList>
            <consortium name="Ensembl"/>
        </authorList>
    </citation>
    <scope>IDENTIFICATION</scope>
</reference>
<evidence type="ECO:0000259" key="10">
    <source>
        <dbReference type="PROSITE" id="PS51225"/>
    </source>
</evidence>
<evidence type="ECO:0000256" key="5">
    <source>
        <dbReference type="ARBA" id="ARBA00023136"/>
    </source>
</evidence>
<sequence>QRLFVTRGTPQHKVTRRHRHPSPGKQCVGTAPRDSNRQPSEYYGSHQATTVPQVFSIFAFATTGGYTGSTSFIVSCQKEVSVTAQFGYPFKLAASSYDVPNCGTNGSTVQHLTGDPSSSAEFFVAVGVLAFLYSAATAVLYLAFDRVYRRSSRGPTVDLLVTAAFAFLWLVSSSAWAKGAADVRWSTSPSTLVRLTAVCGDPRYKCTAGALPHLGRLNASVTCGFLNLILWGGNCWFVYKETPLHSSADAPASERRGELPS</sequence>
<dbReference type="GO" id="GO:0030672">
    <property type="term" value="C:synaptic vesicle membrane"/>
    <property type="evidence" value="ECO:0007669"/>
    <property type="project" value="TreeGrafter"/>
</dbReference>
<feature type="region of interest" description="Disordered" evidence="8">
    <location>
        <begin position="1"/>
        <end position="43"/>
    </location>
</feature>
<evidence type="ECO:0000256" key="1">
    <source>
        <dbReference type="ARBA" id="ARBA00004141"/>
    </source>
</evidence>
<dbReference type="PRINTS" id="PR00220">
    <property type="entry name" value="SYNAPTOPHYSN"/>
</dbReference>